<name>A0A0M3II36_ASCLU</name>
<organism evidence="1 2">
    <name type="scientific">Ascaris lumbricoides</name>
    <name type="common">Giant roundworm</name>
    <dbReference type="NCBI Taxonomy" id="6252"/>
    <lineage>
        <taxon>Eukaryota</taxon>
        <taxon>Metazoa</taxon>
        <taxon>Ecdysozoa</taxon>
        <taxon>Nematoda</taxon>
        <taxon>Chromadorea</taxon>
        <taxon>Rhabditida</taxon>
        <taxon>Spirurina</taxon>
        <taxon>Ascaridomorpha</taxon>
        <taxon>Ascaridoidea</taxon>
        <taxon>Ascarididae</taxon>
        <taxon>Ascaris</taxon>
    </lineage>
</organism>
<keyword evidence="1" id="KW-1185">Reference proteome</keyword>
<sequence length="67" mass="7452">MYVGAFGYPPPSFLCSSTVIERANIFEGGCLFNFITPVFVRSHKNPTRSRVWSCLFQKAIQGFGTAT</sequence>
<evidence type="ECO:0000313" key="2">
    <source>
        <dbReference type="WBParaSite" id="ALUE_0001815901-mRNA-1"/>
    </source>
</evidence>
<dbReference type="Proteomes" id="UP000036681">
    <property type="component" value="Unplaced"/>
</dbReference>
<accession>A0A0M3II36</accession>
<dbReference type="AlphaFoldDB" id="A0A0M3II36"/>
<proteinExistence type="predicted"/>
<evidence type="ECO:0000313" key="1">
    <source>
        <dbReference type="Proteomes" id="UP000036681"/>
    </source>
</evidence>
<dbReference type="WBParaSite" id="ALUE_0001815901-mRNA-1">
    <property type="protein sequence ID" value="ALUE_0001815901-mRNA-1"/>
    <property type="gene ID" value="ALUE_0001815901"/>
</dbReference>
<reference evidence="2" key="1">
    <citation type="submission" date="2017-02" db="UniProtKB">
        <authorList>
            <consortium name="WormBaseParasite"/>
        </authorList>
    </citation>
    <scope>IDENTIFICATION</scope>
</reference>
<protein>
    <submittedName>
        <fullName evidence="2">Uncharacterized protein</fullName>
    </submittedName>
</protein>